<accession>A0L457</accession>
<evidence type="ECO:0000313" key="1">
    <source>
        <dbReference type="EMBL" id="ABK42750.1"/>
    </source>
</evidence>
<name>A0L457_MAGMM</name>
<organism evidence="1 2">
    <name type="scientific">Magnetococcus marinus (strain ATCC BAA-1437 / JCM 17883 / MC-1)</name>
    <dbReference type="NCBI Taxonomy" id="156889"/>
    <lineage>
        <taxon>Bacteria</taxon>
        <taxon>Pseudomonadati</taxon>
        <taxon>Pseudomonadota</taxon>
        <taxon>Magnetococcia</taxon>
        <taxon>Magnetococcales</taxon>
        <taxon>Magnetococcaceae</taxon>
        <taxon>Magnetococcus</taxon>
    </lineage>
</organism>
<dbReference type="eggNOG" id="COG2866">
    <property type="taxonomic scope" value="Bacteria"/>
</dbReference>
<dbReference type="RefSeq" id="WP_011711923.1">
    <property type="nucleotide sequence ID" value="NC_008576.1"/>
</dbReference>
<protein>
    <recommendedName>
        <fullName evidence="3">DUF2817 domain-containing protein</fullName>
    </recommendedName>
</protein>
<dbReference type="EMBL" id="CP000471">
    <property type="protein sequence ID" value="ABK42750.1"/>
    <property type="molecule type" value="Genomic_DNA"/>
</dbReference>
<dbReference type="Proteomes" id="UP000002586">
    <property type="component" value="Chromosome"/>
</dbReference>
<proteinExistence type="predicted"/>
<dbReference type="HOGENOM" id="CLU_055736_0_0_5"/>
<dbReference type="Pfam" id="PF10994">
    <property type="entry name" value="DUF2817"/>
    <property type="match status" value="1"/>
</dbReference>
<dbReference type="Gene3D" id="3.40.630.10">
    <property type="entry name" value="Zn peptidases"/>
    <property type="match status" value="1"/>
</dbReference>
<dbReference type="OrthoDB" id="4014363at2"/>
<dbReference type="AlphaFoldDB" id="A0L457"/>
<dbReference type="KEGG" id="mgm:Mmc1_0223"/>
<dbReference type="SUPFAM" id="SSF53187">
    <property type="entry name" value="Zn-dependent exopeptidases"/>
    <property type="match status" value="1"/>
</dbReference>
<reference evidence="1 2" key="2">
    <citation type="journal article" date="2012" name="Int. J. Syst. Evol. Microbiol.">
        <title>Magnetococcus marinus gen. nov., sp. nov., a marine, magnetotactic bacterium that represents a novel lineage (Magnetococcaceae fam. nov.; Magnetococcales ord. nov.) at the base of the Alphaproteobacteria.</title>
        <authorList>
            <person name="Bazylinski D.A."/>
            <person name="Williams T.J."/>
            <person name="Lefevre C.T."/>
            <person name="Berg R.J."/>
            <person name="Zhang C.L."/>
            <person name="Bowser S.S."/>
            <person name="Dean A.J."/>
            <person name="Beveridge T.J."/>
        </authorList>
    </citation>
    <scope>NUCLEOTIDE SEQUENCE [LARGE SCALE GENOMIC DNA]</scope>
    <source>
        <strain evidence="2">ATCC BAA-1437 / JCM 17883 / MC-1</strain>
    </source>
</reference>
<sequence length="385" mass="42913">MDHTVPLSLYRPLPVVESLTERLFPATSYQQLREHFLAAAKGCPHRHMAYVHPLRGSRGEELAMDVVRLGHAQCHATLVITSACHGVEGPAGSALQSDLLRHALLENLPAGVEILLIHGLNPYGFSWGRRVDEKGVDLNRNFVDFASPLPFNQDYNALAEAILPRELNPASLQHAQAQRTAYRQQHGEIRYDHGVAAGQYSDPHGLFYGGVEPSWSRQTLEKIWQHFGLTQRVKIAVVDIHTGIGPHGYGELICDLPPGGVGSQRAQRWYGASVTHPVLGGSASGVRYGLTDYGWLAAFGERLSFVTLEFGTGPFDTLLQVLQGDHWCHRQKLATNHPTMQHWRKQLEDFFNPPSASWQEMVIWRGRQVIRQTLEALADPSRPTT</sequence>
<dbReference type="InterPro" id="IPR021259">
    <property type="entry name" value="DUF2817"/>
</dbReference>
<keyword evidence="2" id="KW-1185">Reference proteome</keyword>
<evidence type="ECO:0008006" key="3">
    <source>
        <dbReference type="Google" id="ProtNLM"/>
    </source>
</evidence>
<gene>
    <name evidence="1" type="ordered locus">Mmc1_0223</name>
</gene>
<reference evidence="2" key="1">
    <citation type="journal article" date="2009" name="Appl. Environ. Microbiol.">
        <title>Complete genome sequence of the chemolithoautotrophic marine magnetotactic coccus strain MC-1.</title>
        <authorList>
            <person name="Schubbe S."/>
            <person name="Williams T.J."/>
            <person name="Xie G."/>
            <person name="Kiss H.E."/>
            <person name="Brettin T.S."/>
            <person name="Martinez D."/>
            <person name="Ross C.A."/>
            <person name="Schuler D."/>
            <person name="Cox B.L."/>
            <person name="Nealson K.H."/>
            <person name="Bazylinski D.A."/>
        </authorList>
    </citation>
    <scope>NUCLEOTIDE SEQUENCE [LARGE SCALE GENOMIC DNA]</scope>
    <source>
        <strain evidence="2">ATCC BAA-1437 / JCM 17883 / MC-1</strain>
    </source>
</reference>
<dbReference type="STRING" id="156889.Mmc1_0223"/>
<evidence type="ECO:0000313" key="2">
    <source>
        <dbReference type="Proteomes" id="UP000002586"/>
    </source>
</evidence>
<dbReference type="CDD" id="cd06233">
    <property type="entry name" value="M14-like"/>
    <property type="match status" value="1"/>
</dbReference>